<organism evidence="9 10">
    <name type="scientific">Candidatus Choladousia intestinavium</name>
    <dbReference type="NCBI Taxonomy" id="2840727"/>
    <lineage>
        <taxon>Bacteria</taxon>
        <taxon>Bacillati</taxon>
        <taxon>Bacillota</taxon>
        <taxon>Clostridia</taxon>
        <taxon>Lachnospirales</taxon>
        <taxon>Lachnospiraceae</taxon>
        <taxon>Lachnospiraceae incertae sedis</taxon>
        <taxon>Candidatus Choladousia</taxon>
    </lineage>
</organism>
<evidence type="ECO:0000256" key="1">
    <source>
        <dbReference type="ARBA" id="ARBA00004651"/>
    </source>
</evidence>
<evidence type="ECO:0000256" key="4">
    <source>
        <dbReference type="ARBA" id="ARBA00022692"/>
    </source>
</evidence>
<evidence type="ECO:0000256" key="2">
    <source>
        <dbReference type="ARBA" id="ARBA00022448"/>
    </source>
</evidence>
<dbReference type="GO" id="GO:0005886">
    <property type="term" value="C:plasma membrane"/>
    <property type="evidence" value="ECO:0007669"/>
    <property type="project" value="UniProtKB-SubCell"/>
</dbReference>
<reference evidence="9" key="1">
    <citation type="submission" date="2020-10" db="EMBL/GenBank/DDBJ databases">
        <authorList>
            <person name="Gilroy R."/>
        </authorList>
    </citation>
    <scope>NUCLEOTIDE SEQUENCE</scope>
    <source>
        <strain evidence="9">ChiSjej4B22-8148</strain>
    </source>
</reference>
<keyword evidence="4 7" id="KW-0812">Transmembrane</keyword>
<dbReference type="PROSITE" id="PS50928">
    <property type="entry name" value="ABC_TM1"/>
    <property type="match status" value="1"/>
</dbReference>
<keyword evidence="2 7" id="KW-0813">Transport</keyword>
<dbReference type="PANTHER" id="PTHR43744:SF12">
    <property type="entry name" value="ABC TRANSPORTER PERMEASE PROTEIN MG189-RELATED"/>
    <property type="match status" value="1"/>
</dbReference>
<dbReference type="InterPro" id="IPR000515">
    <property type="entry name" value="MetI-like"/>
</dbReference>
<gene>
    <name evidence="9" type="ORF">IAB31_11365</name>
</gene>
<feature type="domain" description="ABC transmembrane type-1" evidence="8">
    <location>
        <begin position="71"/>
        <end position="260"/>
    </location>
</feature>
<dbReference type="SUPFAM" id="SSF161098">
    <property type="entry name" value="MetI-like"/>
    <property type="match status" value="1"/>
</dbReference>
<dbReference type="PANTHER" id="PTHR43744">
    <property type="entry name" value="ABC TRANSPORTER PERMEASE PROTEIN MG189-RELATED-RELATED"/>
    <property type="match status" value="1"/>
</dbReference>
<feature type="transmembrane region" description="Helical" evidence="7">
    <location>
        <begin position="108"/>
        <end position="130"/>
    </location>
</feature>
<dbReference type="CDD" id="cd06261">
    <property type="entry name" value="TM_PBP2"/>
    <property type="match status" value="1"/>
</dbReference>
<keyword evidence="3" id="KW-1003">Cell membrane</keyword>
<feature type="transmembrane region" description="Helical" evidence="7">
    <location>
        <begin position="75"/>
        <end position="96"/>
    </location>
</feature>
<dbReference type="GO" id="GO:0055085">
    <property type="term" value="P:transmembrane transport"/>
    <property type="evidence" value="ECO:0007669"/>
    <property type="project" value="InterPro"/>
</dbReference>
<evidence type="ECO:0000313" key="10">
    <source>
        <dbReference type="Proteomes" id="UP000886757"/>
    </source>
</evidence>
<comment type="similarity">
    <text evidence="7">Belongs to the binding-protein-dependent transport system permease family.</text>
</comment>
<name>A0A9D1ADG6_9FIRM</name>
<comment type="caution">
    <text evidence="9">The sequence shown here is derived from an EMBL/GenBank/DDBJ whole genome shotgun (WGS) entry which is preliminary data.</text>
</comment>
<feature type="transmembrane region" description="Helical" evidence="7">
    <location>
        <begin position="142"/>
        <end position="160"/>
    </location>
</feature>
<dbReference type="AlphaFoldDB" id="A0A9D1ADG6"/>
<keyword evidence="6 7" id="KW-0472">Membrane</keyword>
<dbReference type="Pfam" id="PF00528">
    <property type="entry name" value="BPD_transp_1"/>
    <property type="match status" value="1"/>
</dbReference>
<dbReference type="Proteomes" id="UP000886757">
    <property type="component" value="Unassembled WGS sequence"/>
</dbReference>
<comment type="subcellular location">
    <subcellularLocation>
        <location evidence="1 7">Cell membrane</location>
        <topology evidence="1 7">Multi-pass membrane protein</topology>
    </subcellularLocation>
</comment>
<dbReference type="EMBL" id="DVGK01000127">
    <property type="protein sequence ID" value="HIR14508.1"/>
    <property type="molecule type" value="Genomic_DNA"/>
</dbReference>
<protein>
    <submittedName>
        <fullName evidence="9">Carbohydrate ABC transporter permease</fullName>
    </submittedName>
</protein>
<feature type="transmembrane region" description="Helical" evidence="7">
    <location>
        <begin position="239"/>
        <end position="260"/>
    </location>
</feature>
<reference evidence="9" key="2">
    <citation type="journal article" date="2021" name="PeerJ">
        <title>Extensive microbial diversity within the chicken gut microbiome revealed by metagenomics and culture.</title>
        <authorList>
            <person name="Gilroy R."/>
            <person name="Ravi A."/>
            <person name="Getino M."/>
            <person name="Pursley I."/>
            <person name="Horton D.L."/>
            <person name="Alikhan N.F."/>
            <person name="Baker D."/>
            <person name="Gharbi K."/>
            <person name="Hall N."/>
            <person name="Watson M."/>
            <person name="Adriaenssens E.M."/>
            <person name="Foster-Nyarko E."/>
            <person name="Jarju S."/>
            <person name="Secka A."/>
            <person name="Antonio M."/>
            <person name="Oren A."/>
            <person name="Chaudhuri R.R."/>
            <person name="La Ragione R."/>
            <person name="Hildebrand F."/>
            <person name="Pallen M.J."/>
        </authorList>
    </citation>
    <scope>NUCLEOTIDE SEQUENCE</scope>
    <source>
        <strain evidence="9">ChiSjej4B22-8148</strain>
    </source>
</reference>
<evidence type="ECO:0000259" key="8">
    <source>
        <dbReference type="PROSITE" id="PS50928"/>
    </source>
</evidence>
<evidence type="ECO:0000256" key="7">
    <source>
        <dbReference type="RuleBase" id="RU363032"/>
    </source>
</evidence>
<feature type="transmembrane region" description="Helical" evidence="7">
    <location>
        <begin position="181"/>
        <end position="204"/>
    </location>
</feature>
<proteinExistence type="inferred from homology"/>
<feature type="transmembrane region" description="Helical" evidence="7">
    <location>
        <begin position="12"/>
        <end position="35"/>
    </location>
</feature>
<evidence type="ECO:0000256" key="3">
    <source>
        <dbReference type="ARBA" id="ARBA00022475"/>
    </source>
</evidence>
<evidence type="ECO:0000313" key="9">
    <source>
        <dbReference type="EMBL" id="HIR14508.1"/>
    </source>
</evidence>
<evidence type="ECO:0000256" key="5">
    <source>
        <dbReference type="ARBA" id="ARBA00022989"/>
    </source>
</evidence>
<accession>A0A9D1ADG6</accession>
<evidence type="ECO:0000256" key="6">
    <source>
        <dbReference type="ARBA" id="ARBA00023136"/>
    </source>
</evidence>
<sequence length="275" mass="31046">MKKKKKIQQGLLIALMIIIALIIVFPVYVMVISSFKYNEDIFSMNLLPKLSSLTLDNYITVFTEENLGLNIWNSFFVATIVTVVALIFHAMSGYALARLEFKGKKVIFTWIISTLMIPFSVIMIPLFIIVKQMGLINNLWGIIIPMIPNAYGIFLFRQFFLGIPKELEESAKIDGASYFGVFLKIVLPLAKPIAVTLAVAFFLANWNNYLWPLIVAQDRELWLVQIAIANFKSSQAVEWNLVLAASCVASLPIIILFFVFQRHITEGIKTSGIKG</sequence>
<keyword evidence="5 7" id="KW-1133">Transmembrane helix</keyword>
<dbReference type="Gene3D" id="1.10.3720.10">
    <property type="entry name" value="MetI-like"/>
    <property type="match status" value="1"/>
</dbReference>
<dbReference type="InterPro" id="IPR035906">
    <property type="entry name" value="MetI-like_sf"/>
</dbReference>